<dbReference type="EMBL" id="JYDO01000038">
    <property type="protein sequence ID" value="KRZ75400.1"/>
    <property type="molecule type" value="Genomic_DNA"/>
</dbReference>
<dbReference type="Pfam" id="PF23328">
    <property type="entry name" value="Sha_B_N"/>
    <property type="match status" value="1"/>
</dbReference>
<evidence type="ECO:0000256" key="1">
    <source>
        <dbReference type="SAM" id="MobiDB-lite"/>
    </source>
</evidence>
<keyword evidence="2" id="KW-0812">Transmembrane</keyword>
<feature type="region of interest" description="Disordered" evidence="1">
    <location>
        <begin position="470"/>
        <end position="525"/>
    </location>
</feature>
<proteinExistence type="predicted"/>
<dbReference type="GO" id="GO:0005938">
    <property type="term" value="C:cell cortex"/>
    <property type="evidence" value="ECO:0007669"/>
    <property type="project" value="TreeGrafter"/>
</dbReference>
<sequence length="773" mass="85717">MHLLLWRQAGKSVVPVAKSQRRVDVDNDNCTMISISSHRSSRTFAQLFTFILWSCAASQGSGNRLVHNITRVFNSGDIFNNPDVTCKPQHCSVYNAVSARNSGCSCQCPLSYPAFLQHVKKCSDSIDDCRMLHFGIYGQSSDRLKIPTVFLPLTGQILNPSLPPDWKAVGLKPDADQNVPCVVSSVGYLTHSGWIPLENVALFALLNSNGNNYIQWLGNKQDQLFLTGKIVEISLQCQEADSPDLCAVFRVMGRDVEAAEPAVANNQKETAERTNQLGLVVGIVCGVILTLFLLVISVFWTICWKQQKDRLAKKIQLHVLLQQQLQEQQNSSMIRHFPRAYRDGIVQPDIDIYQNYRSSNNYSPYSTDGRCWNTGKMRPGGVAYSPQRHKLYGKGAGNGGGEPLPPPPPYSQNRKRLYFSPEFFEPEKMVNPPPNAEEFLSEVRHMISQAQSRIKGRRYTPSLLVIPEEERSITAESRASSSEEKQSAAGRLDCAQPTSAGQALNCTESPASDSRDSGVSTASSSTAACQTLPMEFVKSPSEPCSLSEKSSQEGACSYVPEKVAQWLSRHGEPGGYLENESHQPAPLPMAAASLGRHSNLYKYFNARQQAARWMCVDEPEDGQPVRDRSISWTAPKPAEPSYTPGEAGSNQAGFYRRRASCPTLTDENPIWSYTVAPADFRLRPRTDADHSVQQYAEDAFPRRAPYATMDGVCYPITADVFNQLPYAQSLPRGKRPIRPRLHAFFFDAAPADTNNQTVTNSDQDLSADPAHQH</sequence>
<feature type="compositionally biased region" description="Polar residues" evidence="1">
    <location>
        <begin position="752"/>
        <end position="764"/>
    </location>
</feature>
<feature type="compositionally biased region" description="Polar residues" evidence="1">
    <location>
        <begin position="496"/>
        <end position="511"/>
    </location>
</feature>
<dbReference type="PANTHER" id="PTHR39387:SF1">
    <property type="entry name" value="SHAVENOID, ISOFORM B"/>
    <property type="match status" value="1"/>
</dbReference>
<dbReference type="AlphaFoldDB" id="A0A0V1MUC5"/>
<evidence type="ECO:0000256" key="2">
    <source>
        <dbReference type="SAM" id="Phobius"/>
    </source>
</evidence>
<feature type="region of interest" description="Disordered" evidence="1">
    <location>
        <begin position="619"/>
        <end position="649"/>
    </location>
</feature>
<reference evidence="4 5" key="1">
    <citation type="submission" date="2015-01" db="EMBL/GenBank/DDBJ databases">
        <title>Evolution of Trichinella species and genotypes.</title>
        <authorList>
            <person name="Korhonen P.K."/>
            <person name="Edoardo P."/>
            <person name="Giuseppe L.R."/>
            <person name="Gasser R.B."/>
        </authorList>
    </citation>
    <scope>NUCLEOTIDE SEQUENCE [LARGE SCALE GENOMIC DNA]</scope>
    <source>
        <strain evidence="4">ISS1980</strain>
    </source>
</reference>
<organism evidence="4 5">
    <name type="scientific">Trichinella papuae</name>
    <dbReference type="NCBI Taxonomy" id="268474"/>
    <lineage>
        <taxon>Eukaryota</taxon>
        <taxon>Metazoa</taxon>
        <taxon>Ecdysozoa</taxon>
        <taxon>Nematoda</taxon>
        <taxon>Enoplea</taxon>
        <taxon>Dorylaimia</taxon>
        <taxon>Trichinellida</taxon>
        <taxon>Trichinellidae</taxon>
        <taxon>Trichinella</taxon>
    </lineage>
</organism>
<name>A0A0V1MUC5_9BILA</name>
<keyword evidence="5" id="KW-1185">Reference proteome</keyword>
<evidence type="ECO:0000313" key="4">
    <source>
        <dbReference type="EMBL" id="KRZ75400.1"/>
    </source>
</evidence>
<dbReference type="PANTHER" id="PTHR39387">
    <property type="entry name" value="SHAVENOID, ISOFORM B"/>
    <property type="match status" value="1"/>
</dbReference>
<evidence type="ECO:0000259" key="3">
    <source>
        <dbReference type="Pfam" id="PF23328"/>
    </source>
</evidence>
<feature type="transmembrane region" description="Helical" evidence="2">
    <location>
        <begin position="277"/>
        <end position="304"/>
    </location>
</feature>
<dbReference type="OrthoDB" id="5822275at2759"/>
<keyword evidence="2" id="KW-0472">Membrane</keyword>
<feature type="domain" description="Shavenoid isoform B-like N-terminal" evidence="3">
    <location>
        <begin position="67"/>
        <end position="127"/>
    </location>
</feature>
<dbReference type="InterPro" id="IPR057507">
    <property type="entry name" value="Sha_B-like_N"/>
</dbReference>
<dbReference type="STRING" id="268474.A0A0V1MUC5"/>
<gene>
    <name evidence="4" type="ORF">T10_9247</name>
</gene>
<feature type="region of interest" description="Disordered" evidence="1">
    <location>
        <begin position="393"/>
        <end position="413"/>
    </location>
</feature>
<feature type="region of interest" description="Disordered" evidence="1">
    <location>
        <begin position="752"/>
        <end position="773"/>
    </location>
</feature>
<dbReference type="Proteomes" id="UP000054843">
    <property type="component" value="Unassembled WGS sequence"/>
</dbReference>
<comment type="caution">
    <text evidence="4">The sequence shown here is derived from an EMBL/GenBank/DDBJ whole genome shotgun (WGS) entry which is preliminary data.</text>
</comment>
<protein>
    <recommendedName>
        <fullName evidence="3">Shavenoid isoform B-like N-terminal domain-containing protein</fullName>
    </recommendedName>
</protein>
<accession>A0A0V1MUC5</accession>
<evidence type="ECO:0000313" key="5">
    <source>
        <dbReference type="Proteomes" id="UP000054843"/>
    </source>
</evidence>
<keyword evidence="2" id="KW-1133">Transmembrane helix</keyword>